<accession>A0AAV4T3I5</accession>
<gene>
    <name evidence="1" type="ORF">CEXT_501851</name>
</gene>
<dbReference type="EMBL" id="BPLR01010559">
    <property type="protein sequence ID" value="GIY40102.1"/>
    <property type="molecule type" value="Genomic_DNA"/>
</dbReference>
<proteinExistence type="predicted"/>
<name>A0AAV4T3I5_CAEEX</name>
<reference evidence="1 2" key="1">
    <citation type="submission" date="2021-06" db="EMBL/GenBank/DDBJ databases">
        <title>Caerostris extrusa draft genome.</title>
        <authorList>
            <person name="Kono N."/>
            <person name="Arakawa K."/>
        </authorList>
    </citation>
    <scope>NUCLEOTIDE SEQUENCE [LARGE SCALE GENOMIC DNA]</scope>
</reference>
<comment type="caution">
    <text evidence="1">The sequence shown here is derived from an EMBL/GenBank/DDBJ whole genome shotgun (WGS) entry which is preliminary data.</text>
</comment>
<sequence>MITTKCASILYSMVESCFQQEFLKEWNRNNSSTVSIDAKEWLIKFMTFRKTEIEKEEKPLRKEEEKLIYRVPLAGNFNK</sequence>
<keyword evidence="2" id="KW-1185">Reference proteome</keyword>
<evidence type="ECO:0000313" key="1">
    <source>
        <dbReference type="EMBL" id="GIY40102.1"/>
    </source>
</evidence>
<protein>
    <submittedName>
        <fullName evidence="1">Uncharacterized protein</fullName>
    </submittedName>
</protein>
<dbReference type="AlphaFoldDB" id="A0AAV4T3I5"/>
<evidence type="ECO:0000313" key="2">
    <source>
        <dbReference type="Proteomes" id="UP001054945"/>
    </source>
</evidence>
<organism evidence="1 2">
    <name type="scientific">Caerostris extrusa</name>
    <name type="common">Bark spider</name>
    <name type="synonym">Caerostris bankana</name>
    <dbReference type="NCBI Taxonomy" id="172846"/>
    <lineage>
        <taxon>Eukaryota</taxon>
        <taxon>Metazoa</taxon>
        <taxon>Ecdysozoa</taxon>
        <taxon>Arthropoda</taxon>
        <taxon>Chelicerata</taxon>
        <taxon>Arachnida</taxon>
        <taxon>Araneae</taxon>
        <taxon>Araneomorphae</taxon>
        <taxon>Entelegynae</taxon>
        <taxon>Araneoidea</taxon>
        <taxon>Araneidae</taxon>
        <taxon>Caerostris</taxon>
    </lineage>
</organism>
<dbReference type="Proteomes" id="UP001054945">
    <property type="component" value="Unassembled WGS sequence"/>
</dbReference>